<comment type="similarity">
    <text evidence="1 4">Belongs to the cyclophilin-type PPIase family.</text>
</comment>
<dbReference type="PROSITE" id="PS50072">
    <property type="entry name" value="CSA_PPIASE_2"/>
    <property type="match status" value="1"/>
</dbReference>
<dbReference type="GO" id="GO:0003755">
    <property type="term" value="F:peptidyl-prolyl cis-trans isomerase activity"/>
    <property type="evidence" value="ECO:0007669"/>
    <property type="project" value="UniProtKB-UniRule"/>
</dbReference>
<dbReference type="Proteomes" id="UP000245429">
    <property type="component" value="Chromosome"/>
</dbReference>
<dbReference type="PANTHER" id="PTHR45625:SF4">
    <property type="entry name" value="PEPTIDYLPROLYL ISOMERASE DOMAIN AND WD REPEAT-CONTAINING PROTEIN 1"/>
    <property type="match status" value="1"/>
</dbReference>
<dbReference type="Pfam" id="PF00160">
    <property type="entry name" value="Pro_isomerase"/>
    <property type="match status" value="1"/>
</dbReference>
<dbReference type="OrthoDB" id="9807797at2"/>
<gene>
    <name evidence="7" type="ORF">DI487_11735</name>
</gene>
<comment type="function">
    <text evidence="4">PPIases accelerate the folding of proteins. It catalyzes the cis-trans isomerization of proline imidic peptide bonds in oligopeptides.</text>
</comment>
<dbReference type="EMBL" id="CP029463">
    <property type="protein sequence ID" value="AWM14459.1"/>
    <property type="molecule type" value="Genomic_DNA"/>
</dbReference>
<reference evidence="7 8" key="1">
    <citation type="submission" date="2018-05" db="EMBL/GenBank/DDBJ databases">
        <title>Flavobacterium sp. MEBiC07310.</title>
        <authorList>
            <person name="Baek K."/>
        </authorList>
    </citation>
    <scope>NUCLEOTIDE SEQUENCE [LARGE SCALE GENOMIC DNA]</scope>
    <source>
        <strain evidence="7 8">MEBiC07310</strain>
    </source>
</reference>
<dbReference type="PANTHER" id="PTHR45625">
    <property type="entry name" value="PEPTIDYL-PROLYL CIS-TRANS ISOMERASE-RELATED"/>
    <property type="match status" value="1"/>
</dbReference>
<protein>
    <recommendedName>
        <fullName evidence="4">Peptidyl-prolyl cis-trans isomerase</fullName>
        <shortName evidence="4">PPIase</shortName>
        <ecNumber evidence="4">5.2.1.8</ecNumber>
    </recommendedName>
</protein>
<dbReference type="KEGG" id="fse:DI487_11735"/>
<comment type="catalytic activity">
    <reaction evidence="4">
        <text>[protein]-peptidylproline (omega=180) = [protein]-peptidylproline (omega=0)</text>
        <dbReference type="Rhea" id="RHEA:16237"/>
        <dbReference type="Rhea" id="RHEA-COMP:10747"/>
        <dbReference type="Rhea" id="RHEA-COMP:10748"/>
        <dbReference type="ChEBI" id="CHEBI:83833"/>
        <dbReference type="ChEBI" id="CHEBI:83834"/>
        <dbReference type="EC" id="5.2.1.8"/>
    </reaction>
</comment>
<evidence type="ECO:0000313" key="7">
    <source>
        <dbReference type="EMBL" id="AWM14459.1"/>
    </source>
</evidence>
<proteinExistence type="inferred from homology"/>
<dbReference type="RefSeq" id="WP_109569818.1">
    <property type="nucleotide sequence ID" value="NZ_CP029463.1"/>
</dbReference>
<dbReference type="InterPro" id="IPR029000">
    <property type="entry name" value="Cyclophilin-like_dom_sf"/>
</dbReference>
<evidence type="ECO:0000259" key="6">
    <source>
        <dbReference type="PROSITE" id="PS50072"/>
    </source>
</evidence>
<evidence type="ECO:0000256" key="3">
    <source>
        <dbReference type="ARBA" id="ARBA00023235"/>
    </source>
</evidence>
<dbReference type="EC" id="5.2.1.8" evidence="4"/>
<name>A0A2U8QWN0_9FLAO</name>
<dbReference type="InterPro" id="IPR044666">
    <property type="entry name" value="Cyclophilin_A-like"/>
</dbReference>
<dbReference type="CDD" id="cd00317">
    <property type="entry name" value="cyclophilin"/>
    <property type="match status" value="1"/>
</dbReference>
<evidence type="ECO:0000256" key="5">
    <source>
        <dbReference type="SAM" id="MobiDB-lite"/>
    </source>
</evidence>
<evidence type="ECO:0000313" key="8">
    <source>
        <dbReference type="Proteomes" id="UP000245429"/>
    </source>
</evidence>
<dbReference type="InterPro" id="IPR002130">
    <property type="entry name" value="Cyclophilin-type_PPIase_dom"/>
</dbReference>
<sequence>MRITKHFTIYFLLLTSLLIAQNKEEGLFAEIKTNQGTILLSLDFKKTPVTVANFVSLAEGKNDFVDEKLKGKPFYDGLKFHRVIANFMIQGGDPDGTGAGGPGYNFTDEITDLTHEGPGILSMANAGANTNGSQFFITHKETPWLDGKHTVFGHVVEGQDVVDKIKQGDVIEKITIIKKGKEAKKFKAEKVFKAYMKDKEAEDKRIAALNDKSRENFAKVQEEKRKKQVALEEQRKKNKKLRSVPFVQKNRFTSLI</sequence>
<keyword evidence="2 4" id="KW-0697">Rotamase</keyword>
<accession>A0A2U8QWN0</accession>
<evidence type="ECO:0000256" key="4">
    <source>
        <dbReference type="RuleBase" id="RU363019"/>
    </source>
</evidence>
<keyword evidence="8" id="KW-1185">Reference proteome</keyword>
<feature type="domain" description="PPIase cyclophilin-type" evidence="6">
    <location>
        <begin position="36"/>
        <end position="167"/>
    </location>
</feature>
<dbReference type="Gene3D" id="2.40.100.10">
    <property type="entry name" value="Cyclophilin-like"/>
    <property type="match status" value="1"/>
</dbReference>
<keyword evidence="3 4" id="KW-0413">Isomerase</keyword>
<dbReference type="InterPro" id="IPR020892">
    <property type="entry name" value="Cyclophilin-type_PPIase_CS"/>
</dbReference>
<evidence type="ECO:0000256" key="2">
    <source>
        <dbReference type="ARBA" id="ARBA00023110"/>
    </source>
</evidence>
<dbReference type="PRINTS" id="PR00153">
    <property type="entry name" value="CSAPPISMRASE"/>
</dbReference>
<feature type="compositionally biased region" description="Basic and acidic residues" evidence="5">
    <location>
        <begin position="218"/>
        <end position="235"/>
    </location>
</feature>
<evidence type="ECO:0000256" key="1">
    <source>
        <dbReference type="ARBA" id="ARBA00007365"/>
    </source>
</evidence>
<dbReference type="PROSITE" id="PS00170">
    <property type="entry name" value="CSA_PPIASE_1"/>
    <property type="match status" value="1"/>
</dbReference>
<organism evidence="7 8">
    <name type="scientific">Flavobacterium sediminis</name>
    <dbReference type="NCBI Taxonomy" id="2201181"/>
    <lineage>
        <taxon>Bacteria</taxon>
        <taxon>Pseudomonadati</taxon>
        <taxon>Bacteroidota</taxon>
        <taxon>Flavobacteriia</taxon>
        <taxon>Flavobacteriales</taxon>
        <taxon>Flavobacteriaceae</taxon>
        <taxon>Flavobacterium</taxon>
    </lineage>
</organism>
<dbReference type="GO" id="GO:0006457">
    <property type="term" value="P:protein folding"/>
    <property type="evidence" value="ECO:0007669"/>
    <property type="project" value="InterPro"/>
</dbReference>
<feature type="region of interest" description="Disordered" evidence="5">
    <location>
        <begin position="218"/>
        <end position="240"/>
    </location>
</feature>
<dbReference type="AlphaFoldDB" id="A0A2U8QWN0"/>
<dbReference type="SUPFAM" id="SSF50891">
    <property type="entry name" value="Cyclophilin-like"/>
    <property type="match status" value="1"/>
</dbReference>